<reference evidence="1" key="1">
    <citation type="submission" date="2021-06" db="EMBL/GenBank/DDBJ databases">
        <title>Complete genome sequence of Stenotrophomonas maltophilia phage Philippe.</title>
        <authorList>
            <person name="Vallavanatt I."/>
            <person name="Bartz M."/>
            <person name="Clark J."/>
            <person name="Burrowes B."/>
            <person name="Liu M."/>
            <person name="Gill J."/>
        </authorList>
    </citation>
    <scope>NUCLEOTIDE SEQUENCE</scope>
</reference>
<sequence length="189" mass="19748">MAETLADKTAAEWALESQASAVDSQGSAVAAEGHATAAAASATKSTADALVAANSRSASSISAEQAQLAASNAAMGIYRIKKIPIAGANVAINPDADVASYYEIMLLEPTTTIIITDPTMAEGYYQQLTISLIQGSGANKVVWPEKVKWAFGRPPVLDFKASHMDIVTLVYRGDGKWFGTFTAGGFDEV</sequence>
<protein>
    <recommendedName>
        <fullName evidence="3">Tail fiber protein</fullName>
    </recommendedName>
</protein>
<proteinExistence type="predicted"/>
<dbReference type="Proteomes" id="UP000827261">
    <property type="component" value="Segment"/>
</dbReference>
<gene>
    <name evidence="1" type="ORF">CPT_Philippe_092</name>
</gene>
<evidence type="ECO:0008006" key="3">
    <source>
        <dbReference type="Google" id="ProtNLM"/>
    </source>
</evidence>
<evidence type="ECO:0000313" key="2">
    <source>
        <dbReference type="Proteomes" id="UP000827261"/>
    </source>
</evidence>
<organism evidence="1 2">
    <name type="scientific">Stenotrophomonas phage Philippe</name>
    <dbReference type="NCBI Taxonomy" id="2859655"/>
    <lineage>
        <taxon>Viruses</taxon>
        <taxon>Duplodnaviria</taxon>
        <taxon>Heunggongvirae</taxon>
        <taxon>Uroviricota</taxon>
        <taxon>Caudoviricetes</taxon>
        <taxon>Schitoviridae</taxon>
        <taxon>Philippevirus</taxon>
        <taxon>Philippevirus philippe</taxon>
    </lineage>
</organism>
<keyword evidence="2" id="KW-1185">Reference proteome</keyword>
<accession>A0AAE7WNH1</accession>
<dbReference type="EMBL" id="MZ326861">
    <property type="protein sequence ID" value="QYW02285.1"/>
    <property type="molecule type" value="Genomic_DNA"/>
</dbReference>
<evidence type="ECO:0000313" key="1">
    <source>
        <dbReference type="EMBL" id="QYW02285.1"/>
    </source>
</evidence>
<name>A0AAE7WNH1_9CAUD</name>